<feature type="repeat" description="Solcar" evidence="12">
    <location>
        <begin position="261"/>
        <end position="347"/>
    </location>
</feature>
<dbReference type="Pfam" id="PF00153">
    <property type="entry name" value="Mito_carr"/>
    <property type="match status" value="3"/>
</dbReference>
<keyword evidence="5 13" id="KW-0813">Transport</keyword>
<accession>A0A4E9E1S8</accession>
<evidence type="ECO:0000256" key="9">
    <source>
        <dbReference type="ARBA" id="ARBA00022989"/>
    </source>
</evidence>
<evidence type="ECO:0000256" key="6">
    <source>
        <dbReference type="ARBA" id="ARBA00022692"/>
    </source>
</evidence>
<keyword evidence="11 12" id="KW-0472">Membrane</keyword>
<evidence type="ECO:0000256" key="2">
    <source>
        <dbReference type="ARBA" id="ARBA00004448"/>
    </source>
</evidence>
<evidence type="ECO:0000256" key="5">
    <source>
        <dbReference type="ARBA" id="ARBA00022448"/>
    </source>
</evidence>
<evidence type="ECO:0000313" key="14">
    <source>
        <dbReference type="EMBL" id="CAG1963313.1"/>
    </source>
</evidence>
<comment type="function">
    <text evidence="1">Mitochondrial transporter that mediates uptake of thiamine pyrophosphate (ThPP) into mitochondria.</text>
</comment>
<evidence type="ECO:0000256" key="10">
    <source>
        <dbReference type="ARBA" id="ARBA00023128"/>
    </source>
</evidence>
<comment type="similarity">
    <text evidence="3 13">Belongs to the mitochondrial carrier (TC 2.A.29) family.</text>
</comment>
<dbReference type="PROSITE" id="PS50920">
    <property type="entry name" value="SOLCAR"/>
    <property type="match status" value="3"/>
</dbReference>
<evidence type="ECO:0000256" key="12">
    <source>
        <dbReference type="PROSITE-ProRule" id="PRU00282"/>
    </source>
</evidence>
<keyword evidence="10" id="KW-0496">Mitochondrion</keyword>
<dbReference type="AlphaFoldDB" id="A0A4E9E1S8"/>
<dbReference type="FunFam" id="1.50.40.10:FF:000011">
    <property type="entry name" value="Mitochondrial thiamine pyrophosphate carrier 1"/>
    <property type="match status" value="1"/>
</dbReference>
<keyword evidence="8" id="KW-0999">Mitochondrion inner membrane</keyword>
<evidence type="ECO:0000256" key="4">
    <source>
        <dbReference type="ARBA" id="ARBA00021935"/>
    </source>
</evidence>
<evidence type="ECO:0000256" key="7">
    <source>
        <dbReference type="ARBA" id="ARBA00022737"/>
    </source>
</evidence>
<keyword evidence="7" id="KW-0677">Repeat</keyword>
<dbReference type="SUPFAM" id="SSF103506">
    <property type="entry name" value="Mitochondrial carrier"/>
    <property type="match status" value="1"/>
</dbReference>
<dbReference type="InterPro" id="IPR018108">
    <property type="entry name" value="MCP_transmembrane"/>
</dbReference>
<reference evidence="15" key="1">
    <citation type="submission" date="2019-04" db="EMBL/GenBank/DDBJ databases">
        <authorList>
            <person name="Melise S."/>
            <person name="Noan J."/>
            <person name="Okalmin O."/>
        </authorList>
    </citation>
    <scope>NUCLEOTIDE SEQUENCE</scope>
    <source>
        <strain evidence="15">FN9</strain>
    </source>
</reference>
<evidence type="ECO:0000256" key="1">
    <source>
        <dbReference type="ARBA" id="ARBA00002238"/>
    </source>
</evidence>
<evidence type="ECO:0000256" key="3">
    <source>
        <dbReference type="ARBA" id="ARBA00006375"/>
    </source>
</evidence>
<feature type="repeat" description="Solcar" evidence="12">
    <location>
        <begin position="154"/>
        <end position="251"/>
    </location>
</feature>
<protein>
    <recommendedName>
        <fullName evidence="4">Mitochondrial thiamine pyrophosphate carrier 1</fullName>
    </recommendedName>
</protein>
<dbReference type="EMBL" id="CAAKMV010000130">
    <property type="protein sequence ID" value="VIO57732.1"/>
    <property type="molecule type" value="Genomic_DNA"/>
</dbReference>
<gene>
    <name evidence="15" type="ORF">FUG_LOCUS257848</name>
    <name evidence="14" type="ORF">MDCFG202_LOCUS6622</name>
</gene>
<keyword evidence="9" id="KW-1133">Transmembrane helix</keyword>
<dbReference type="InterPro" id="IPR023395">
    <property type="entry name" value="MCP_dom_sf"/>
</dbReference>
<keyword evidence="6 12" id="KW-0812">Transmembrane</keyword>
<evidence type="ECO:0000256" key="13">
    <source>
        <dbReference type="RuleBase" id="RU000488"/>
    </source>
</evidence>
<proteinExistence type="inferred from homology"/>
<dbReference type="PRINTS" id="PR00926">
    <property type="entry name" value="MITOCARRIER"/>
</dbReference>
<evidence type="ECO:0000313" key="15">
    <source>
        <dbReference type="EMBL" id="VIO57732.1"/>
    </source>
</evidence>
<dbReference type="Gene3D" id="1.50.40.10">
    <property type="entry name" value="Mitochondrial carrier domain"/>
    <property type="match status" value="1"/>
</dbReference>
<dbReference type="PANTHER" id="PTHR45624">
    <property type="entry name" value="MITOCHONDRIAL BASIC AMINO ACIDS TRANSPORTER-RELATED"/>
    <property type="match status" value="1"/>
</dbReference>
<dbReference type="Proteomes" id="UP000746612">
    <property type="component" value="Unassembled WGS sequence"/>
</dbReference>
<dbReference type="GO" id="GO:0090422">
    <property type="term" value="F:thiamine pyrophosphate transmembrane transporter activity"/>
    <property type="evidence" value="ECO:0007669"/>
    <property type="project" value="UniProtKB-ARBA"/>
</dbReference>
<feature type="repeat" description="Solcar" evidence="12">
    <location>
        <begin position="354"/>
        <end position="449"/>
    </location>
</feature>
<comment type="subcellular location">
    <subcellularLocation>
        <location evidence="2">Mitochondrion inner membrane</location>
        <topology evidence="2">Multi-pass membrane protein</topology>
    </subcellularLocation>
</comment>
<dbReference type="InterPro" id="IPR050567">
    <property type="entry name" value="Mitochondrial_Carrier"/>
</dbReference>
<dbReference type="GO" id="GO:0005743">
    <property type="term" value="C:mitochondrial inner membrane"/>
    <property type="evidence" value="ECO:0007669"/>
    <property type="project" value="UniProtKB-SubCell"/>
</dbReference>
<reference evidence="14" key="2">
    <citation type="submission" date="2021-03" db="EMBL/GenBank/DDBJ databases">
        <authorList>
            <person name="Alouane T."/>
            <person name="Langin T."/>
            <person name="Bonhomme L."/>
        </authorList>
    </citation>
    <scope>NUCLEOTIDE SEQUENCE</scope>
    <source>
        <strain evidence="14">MDC_Fg202</strain>
    </source>
</reference>
<organism evidence="15">
    <name type="scientific">Gibberella zeae</name>
    <name type="common">Wheat head blight fungus</name>
    <name type="synonym">Fusarium graminearum</name>
    <dbReference type="NCBI Taxonomy" id="5518"/>
    <lineage>
        <taxon>Eukaryota</taxon>
        <taxon>Fungi</taxon>
        <taxon>Dikarya</taxon>
        <taxon>Ascomycota</taxon>
        <taxon>Pezizomycotina</taxon>
        <taxon>Sordariomycetes</taxon>
        <taxon>Hypocreomycetidae</taxon>
        <taxon>Hypocreales</taxon>
        <taxon>Nectriaceae</taxon>
        <taxon>Fusarium</taxon>
    </lineage>
</organism>
<dbReference type="EMBL" id="CAJPIJ010000019">
    <property type="protein sequence ID" value="CAG1963313.1"/>
    <property type="molecule type" value="Genomic_DNA"/>
</dbReference>
<dbReference type="InterPro" id="IPR002067">
    <property type="entry name" value="MCP"/>
</dbReference>
<dbReference type="PANTHER" id="PTHR45624:SF10">
    <property type="entry name" value="SLC (SOLUTE CARRIER) HOMOLOG"/>
    <property type="match status" value="1"/>
</dbReference>
<evidence type="ECO:0000256" key="8">
    <source>
        <dbReference type="ARBA" id="ARBA00022792"/>
    </source>
</evidence>
<sequence length="465" mass="51810">MNNPTQTPSRVFKQYSLLYYAASFAVSQVYHLICKLYHHLHPGQKAQVTMLRFWLVPTARASFKWVNLVETPDIIQKRSIAFQPSIGSVHEFLFGPRDPETDSESRFHRIHRIPHAISALSPPHIDFRCNTFLLISNFSIYNLYSRLIHPLIFGSKVQVVAAGGIAGLVSRFVVAPLDVIKIRLQLQPHSLPSQVAALRNGPAYRGAFATLKHILKHEGLTGLWKGNVPAELLYVCYGAVQFTAYRSTTVFLRTAFPSRLPDSAESFIAGAASGAAATSVTYPLDLLRTRFAAQGQHRVYQSLRSAIWDIKRDEGWRGFFRGIGPGLAQIMPFMGIFFVTYESLRSSLEGLHMPWGSGDATAGMCASVISKTVVFPLDLVRKRIQVQGPARSQYVYGNIPEYSTARGAIKTILRTEGFRGLYKGLTISLLKSAPASAVTLWTYEQSLKVMLDWDSSSKETIPNDL</sequence>
<evidence type="ECO:0000256" key="11">
    <source>
        <dbReference type="ARBA" id="ARBA00023136"/>
    </source>
</evidence>
<name>A0A4E9E1S8_GIBZA</name>